<dbReference type="AlphaFoldDB" id="A0A835MSZ2"/>
<reference evidence="2 3" key="1">
    <citation type="submission" date="2020-10" db="EMBL/GenBank/DDBJ databases">
        <title>Plant Genome Project.</title>
        <authorList>
            <person name="Zhang R.-G."/>
        </authorList>
    </citation>
    <scope>NUCLEOTIDE SEQUENCE [LARGE SCALE GENOMIC DNA]</scope>
    <source>
        <strain evidence="2">FAFU-HL-1</strain>
        <tissue evidence="2">Leaf</tissue>
    </source>
</reference>
<accession>A0A835MSZ2</accession>
<sequence>MDRATFSTNGSRNLGVAAVYRIAMDIDSFLTRGVYLTSGYHVILPSVSFSPIMCLFFVIKSSKKKLLELGISVQSYNGDLLGYAFTTFEAYWGKCLHMQMEPVSHLPPWRLVPAADRFHFWVEQLRSVQLRNWVRKLKNLAVPCLEEDGPPVVAMLIRLYCGQKKRTQRKESVTQFLRSIGLRKYSQIIIEQLKYFPWNANQVHFNYLLYVIGAANSHVRSIFSQASIFIFKIAHTKGSKFIEEERPQPYIYCTMIIVPNQNASLSRSVNLLTSSSHGKHKLKWKRVQAKMLEMDKKHCLPSGNCFYRKYW</sequence>
<comment type="caution">
    <text evidence="2">The sequence shown here is derived from an EMBL/GenBank/DDBJ whole genome shotgun (WGS) entry which is preliminary data.</text>
</comment>
<keyword evidence="3" id="KW-1185">Reference proteome</keyword>
<name>A0A835MSZ2_9ROSI</name>
<evidence type="ECO:0000256" key="1">
    <source>
        <dbReference type="SAM" id="Phobius"/>
    </source>
</evidence>
<keyword evidence="1" id="KW-1133">Transmembrane helix</keyword>
<evidence type="ECO:0000313" key="2">
    <source>
        <dbReference type="EMBL" id="KAF9677722.1"/>
    </source>
</evidence>
<keyword evidence="1" id="KW-0812">Transmembrane</keyword>
<dbReference type="EMBL" id="JADGMS010000008">
    <property type="protein sequence ID" value="KAF9677722.1"/>
    <property type="molecule type" value="Genomic_DNA"/>
</dbReference>
<keyword evidence="1" id="KW-0472">Membrane</keyword>
<gene>
    <name evidence="2" type="ORF">SADUNF_Sadunf08G0137000</name>
</gene>
<dbReference type="OrthoDB" id="435881at2759"/>
<feature type="transmembrane region" description="Helical" evidence="1">
    <location>
        <begin position="39"/>
        <end position="59"/>
    </location>
</feature>
<proteinExistence type="predicted"/>
<dbReference type="Proteomes" id="UP000657918">
    <property type="component" value="Chromosome 8"/>
</dbReference>
<evidence type="ECO:0000313" key="3">
    <source>
        <dbReference type="Proteomes" id="UP000657918"/>
    </source>
</evidence>
<protein>
    <submittedName>
        <fullName evidence="2">Uncharacterized protein</fullName>
    </submittedName>
</protein>
<organism evidence="2 3">
    <name type="scientific">Salix dunnii</name>
    <dbReference type="NCBI Taxonomy" id="1413687"/>
    <lineage>
        <taxon>Eukaryota</taxon>
        <taxon>Viridiplantae</taxon>
        <taxon>Streptophyta</taxon>
        <taxon>Embryophyta</taxon>
        <taxon>Tracheophyta</taxon>
        <taxon>Spermatophyta</taxon>
        <taxon>Magnoliopsida</taxon>
        <taxon>eudicotyledons</taxon>
        <taxon>Gunneridae</taxon>
        <taxon>Pentapetalae</taxon>
        <taxon>rosids</taxon>
        <taxon>fabids</taxon>
        <taxon>Malpighiales</taxon>
        <taxon>Salicaceae</taxon>
        <taxon>Saliceae</taxon>
        <taxon>Salix</taxon>
    </lineage>
</organism>